<name>A0ABV6CEH8_9GAMM</name>
<dbReference type="EMBL" id="JBHLXE010000103">
    <property type="protein sequence ID" value="MFC0180505.1"/>
    <property type="molecule type" value="Genomic_DNA"/>
</dbReference>
<comment type="similarity">
    <text evidence="3">Belongs to the LptF/LptG family.</text>
</comment>
<feature type="transmembrane region" description="Helical" evidence="12">
    <location>
        <begin position="270"/>
        <end position="288"/>
    </location>
</feature>
<dbReference type="Proteomes" id="UP001589758">
    <property type="component" value="Unassembled WGS sequence"/>
</dbReference>
<comment type="subunit">
    <text evidence="11">Component of the lipopolysaccharide transport and assembly complex. The LptBFG transporter is composed of two ATP-binding proteins (LptB) and two transmembrane proteins (LptF and LptG).</text>
</comment>
<keyword evidence="8 12" id="KW-0812">Transmembrane</keyword>
<evidence type="ECO:0000256" key="1">
    <source>
        <dbReference type="ARBA" id="ARBA00002265"/>
    </source>
</evidence>
<evidence type="ECO:0000313" key="13">
    <source>
        <dbReference type="EMBL" id="MFC0180505.1"/>
    </source>
</evidence>
<comment type="function">
    <text evidence="1">Part of the ABC transporter complex LptBFG involved in the translocation of lipopolysaccharide (LPS) from the inner membrane to the outer membrane.</text>
</comment>
<evidence type="ECO:0000256" key="2">
    <source>
        <dbReference type="ARBA" id="ARBA00004429"/>
    </source>
</evidence>
<organism evidence="13 14">
    <name type="scientific">Thorsellia kenyensis</name>
    <dbReference type="NCBI Taxonomy" id="1549888"/>
    <lineage>
        <taxon>Bacteria</taxon>
        <taxon>Pseudomonadati</taxon>
        <taxon>Pseudomonadota</taxon>
        <taxon>Gammaproteobacteria</taxon>
        <taxon>Enterobacterales</taxon>
        <taxon>Thorselliaceae</taxon>
        <taxon>Thorsellia</taxon>
    </lineage>
</organism>
<keyword evidence="5" id="KW-0813">Transport</keyword>
<reference evidence="13 14" key="1">
    <citation type="submission" date="2024-09" db="EMBL/GenBank/DDBJ databases">
        <authorList>
            <person name="Sun Q."/>
            <person name="Mori K."/>
        </authorList>
    </citation>
    <scope>NUCLEOTIDE SEQUENCE [LARGE SCALE GENOMIC DNA]</scope>
    <source>
        <strain evidence="13 14">CCM 8545</strain>
    </source>
</reference>
<proteinExistence type="inferred from homology"/>
<dbReference type="PANTHER" id="PTHR33529:SF7">
    <property type="entry name" value="LIPOPOLYSACCHARIDE EXPORT SYSTEM PERMEASE PROTEIN LPTF"/>
    <property type="match status" value="1"/>
</dbReference>
<evidence type="ECO:0000256" key="4">
    <source>
        <dbReference type="ARBA" id="ARBA00014213"/>
    </source>
</evidence>
<feature type="transmembrane region" description="Helical" evidence="12">
    <location>
        <begin position="61"/>
        <end position="77"/>
    </location>
</feature>
<feature type="transmembrane region" description="Helical" evidence="12">
    <location>
        <begin position="98"/>
        <end position="121"/>
    </location>
</feature>
<comment type="subcellular location">
    <subcellularLocation>
        <location evidence="2">Cell inner membrane</location>
        <topology evidence="2">Multi-pass membrane protein</topology>
    </subcellularLocation>
</comment>
<protein>
    <recommendedName>
        <fullName evidence="4">Lipopolysaccharide export system permease protein LptF</fullName>
    </recommendedName>
</protein>
<accession>A0ABV6CEH8</accession>
<evidence type="ECO:0000256" key="11">
    <source>
        <dbReference type="ARBA" id="ARBA00026081"/>
    </source>
</evidence>
<dbReference type="RefSeq" id="WP_385877624.1">
    <property type="nucleotide sequence ID" value="NZ_JBHLXE010000103.1"/>
</dbReference>
<keyword evidence="10 12" id="KW-0472">Membrane</keyword>
<evidence type="ECO:0000256" key="10">
    <source>
        <dbReference type="ARBA" id="ARBA00023136"/>
    </source>
</evidence>
<evidence type="ECO:0000256" key="6">
    <source>
        <dbReference type="ARBA" id="ARBA00022475"/>
    </source>
</evidence>
<dbReference type="InterPro" id="IPR030922">
    <property type="entry name" value="LptF"/>
</dbReference>
<keyword evidence="6" id="KW-1003">Cell membrane</keyword>
<dbReference type="PANTHER" id="PTHR33529">
    <property type="entry name" value="SLR0882 PROTEIN-RELATED"/>
    <property type="match status" value="1"/>
</dbReference>
<evidence type="ECO:0000256" key="12">
    <source>
        <dbReference type="SAM" id="Phobius"/>
    </source>
</evidence>
<evidence type="ECO:0000256" key="7">
    <source>
        <dbReference type="ARBA" id="ARBA00022519"/>
    </source>
</evidence>
<evidence type="ECO:0000256" key="5">
    <source>
        <dbReference type="ARBA" id="ARBA00022448"/>
    </source>
</evidence>
<comment type="caution">
    <text evidence="13">The sequence shown here is derived from an EMBL/GenBank/DDBJ whole genome shotgun (WGS) entry which is preliminary data.</text>
</comment>
<evidence type="ECO:0000256" key="8">
    <source>
        <dbReference type="ARBA" id="ARBA00022692"/>
    </source>
</evidence>
<feature type="transmembrane region" description="Helical" evidence="12">
    <location>
        <begin position="300"/>
        <end position="320"/>
    </location>
</feature>
<dbReference type="Pfam" id="PF03739">
    <property type="entry name" value="LptF_LptG"/>
    <property type="match status" value="1"/>
</dbReference>
<evidence type="ECO:0000256" key="3">
    <source>
        <dbReference type="ARBA" id="ARBA00007725"/>
    </source>
</evidence>
<gene>
    <name evidence="13" type="primary">lptF</name>
    <name evidence="13" type="ORF">ACFFIT_10510</name>
</gene>
<keyword evidence="9 12" id="KW-1133">Transmembrane helix</keyword>
<evidence type="ECO:0000256" key="9">
    <source>
        <dbReference type="ARBA" id="ARBA00022989"/>
    </source>
</evidence>
<sequence length="367" mass="40708">MIIVRYLIKEIFKTQISILLILLLIFFSQSMIRILGSAVEGQVSADLIFPLLALGVPDMAQLILPLSLFLALLMALGKMHTESEITALYACGMSPKRVLFSAALLAILTGTAAILNVSYFLPWSAQYKTTLIENAKSNPTLAALVQGQFQPTPDRSAVIYVSDINGQTLEGVFLAQLAQVDNRKPSIVIASEGELKINDDNSQEVVLREGKRYEGTAKSAEFRITSFDTYQAIISQPTTPNEVKKDNVPIDELTFKELLTRTDSKAKAELHWRLTLVAAIFLMAYIVIPLSEVNPRQGRVVSMLPAILLYLIYFLAQSSIKTNVAKDAINPIIWVWGVNFIYFLIGVVLNYRHSPLLKRLFSKSGVA</sequence>
<dbReference type="NCBIfam" id="TIGR04407">
    <property type="entry name" value="LptF_YjgP"/>
    <property type="match status" value="1"/>
</dbReference>
<feature type="transmembrane region" description="Helical" evidence="12">
    <location>
        <begin position="332"/>
        <end position="351"/>
    </location>
</feature>
<keyword evidence="14" id="KW-1185">Reference proteome</keyword>
<keyword evidence="7" id="KW-0997">Cell inner membrane</keyword>
<dbReference type="InterPro" id="IPR005495">
    <property type="entry name" value="LptG/LptF_permease"/>
</dbReference>
<evidence type="ECO:0000313" key="14">
    <source>
        <dbReference type="Proteomes" id="UP001589758"/>
    </source>
</evidence>